<dbReference type="GO" id="GO:0061630">
    <property type="term" value="F:ubiquitin protein ligase activity"/>
    <property type="evidence" value="ECO:0007669"/>
    <property type="project" value="TreeGrafter"/>
</dbReference>
<dbReference type="PANTHER" id="PTHR13206:SF0">
    <property type="entry name" value="E3 UBIQUITIN-PROTEIN LIGASE FANCL"/>
    <property type="match status" value="1"/>
</dbReference>
<dbReference type="Gene3D" id="3.30.40.10">
    <property type="entry name" value="Zinc/RING finger domain, C3HC4 (zinc finger)"/>
    <property type="match status" value="1"/>
</dbReference>
<dbReference type="GO" id="GO:0036297">
    <property type="term" value="P:interstrand cross-link repair"/>
    <property type="evidence" value="ECO:0007669"/>
    <property type="project" value="InterPro"/>
</dbReference>
<organism evidence="2 3">
    <name type="scientific">Colocasia esculenta</name>
    <name type="common">Wild taro</name>
    <name type="synonym">Arum esculentum</name>
    <dbReference type="NCBI Taxonomy" id="4460"/>
    <lineage>
        <taxon>Eukaryota</taxon>
        <taxon>Viridiplantae</taxon>
        <taxon>Streptophyta</taxon>
        <taxon>Embryophyta</taxon>
        <taxon>Tracheophyta</taxon>
        <taxon>Spermatophyta</taxon>
        <taxon>Magnoliopsida</taxon>
        <taxon>Liliopsida</taxon>
        <taxon>Araceae</taxon>
        <taxon>Aroideae</taxon>
        <taxon>Colocasieae</taxon>
        <taxon>Colocasia</taxon>
    </lineage>
</organism>
<dbReference type="OrthoDB" id="10263265at2759"/>
<feature type="domain" description="FANCL C-terminal" evidence="1">
    <location>
        <begin position="82"/>
        <end position="154"/>
    </location>
</feature>
<dbReference type="GO" id="GO:0043240">
    <property type="term" value="C:Fanconi anaemia nuclear complex"/>
    <property type="evidence" value="ECO:0007669"/>
    <property type="project" value="InterPro"/>
</dbReference>
<keyword evidence="3" id="KW-1185">Reference proteome</keyword>
<comment type="caution">
    <text evidence="2">The sequence shown here is derived from an EMBL/GenBank/DDBJ whole genome shotgun (WGS) entry which is preliminary data.</text>
</comment>
<dbReference type="EMBL" id="NMUH01000609">
    <property type="protein sequence ID" value="MQL82105.1"/>
    <property type="molecule type" value="Genomic_DNA"/>
</dbReference>
<evidence type="ECO:0000259" key="1">
    <source>
        <dbReference type="Pfam" id="PF11793"/>
    </source>
</evidence>
<reference evidence="2" key="1">
    <citation type="submission" date="2017-07" db="EMBL/GenBank/DDBJ databases">
        <title>Taro Niue Genome Assembly and Annotation.</title>
        <authorList>
            <person name="Atibalentja N."/>
            <person name="Keating K."/>
            <person name="Fields C.J."/>
        </authorList>
    </citation>
    <scope>NUCLEOTIDE SEQUENCE</scope>
    <source>
        <strain evidence="2">Niue_2</strain>
        <tissue evidence="2">Leaf</tissue>
    </source>
</reference>
<dbReference type="InterPro" id="IPR013083">
    <property type="entry name" value="Znf_RING/FYVE/PHD"/>
</dbReference>
<dbReference type="InterPro" id="IPR026850">
    <property type="entry name" value="FANCL_C"/>
</dbReference>
<gene>
    <name evidence="2" type="ORF">Taro_014579</name>
</gene>
<dbReference type="Pfam" id="PF11793">
    <property type="entry name" value="FANCL_C"/>
    <property type="match status" value="1"/>
</dbReference>
<evidence type="ECO:0000313" key="3">
    <source>
        <dbReference type="Proteomes" id="UP000652761"/>
    </source>
</evidence>
<proteinExistence type="predicted"/>
<sequence>MDSTWRNYKNFGPSWMKLTRVSGLWRQENNHLLAHFDRYTLVSFWLCPLVNSKPFPENLETLLGVALPSPPCVTLKDNELAECGICYVHCLPVDQELGAKNGITVDYTCDNPNCRKAFHTVCLRDWLRCITTTRQSFDVLFGKCPYCSEAVAVKSE</sequence>
<dbReference type="SMART" id="SM01197">
    <property type="entry name" value="FANCL_C"/>
    <property type="match status" value="1"/>
</dbReference>
<dbReference type="Proteomes" id="UP000652761">
    <property type="component" value="Unassembled WGS sequence"/>
</dbReference>
<dbReference type="GO" id="GO:0006513">
    <property type="term" value="P:protein monoubiquitination"/>
    <property type="evidence" value="ECO:0007669"/>
    <property type="project" value="TreeGrafter"/>
</dbReference>
<evidence type="ECO:0000313" key="2">
    <source>
        <dbReference type="EMBL" id="MQL82105.1"/>
    </source>
</evidence>
<dbReference type="AlphaFoldDB" id="A0A843UF53"/>
<protein>
    <recommendedName>
        <fullName evidence="1">FANCL C-terminal domain-containing protein</fullName>
    </recommendedName>
</protein>
<accession>A0A843UF53</accession>
<dbReference type="PANTHER" id="PTHR13206">
    <property type="entry name" value="UBIQUITIN LIGASE PROTEIN PHF9 FANCONI ANEMIA GROUP L PROTEIN"/>
    <property type="match status" value="1"/>
</dbReference>
<name>A0A843UF53_COLES</name>
<dbReference type="InterPro" id="IPR026848">
    <property type="entry name" value="Fancl"/>
</dbReference>